<evidence type="ECO:0000313" key="4">
    <source>
        <dbReference type="Proteomes" id="UP000663870"/>
    </source>
</evidence>
<evidence type="ECO:0000313" key="3">
    <source>
        <dbReference type="EMBL" id="CAF1501214.1"/>
    </source>
</evidence>
<organism evidence="3 4">
    <name type="scientific">Rotaria sordida</name>
    <dbReference type="NCBI Taxonomy" id="392033"/>
    <lineage>
        <taxon>Eukaryota</taxon>
        <taxon>Metazoa</taxon>
        <taxon>Spiralia</taxon>
        <taxon>Gnathifera</taxon>
        <taxon>Rotifera</taxon>
        <taxon>Eurotatoria</taxon>
        <taxon>Bdelloidea</taxon>
        <taxon>Philodinida</taxon>
        <taxon>Philodinidae</taxon>
        <taxon>Rotaria</taxon>
    </lineage>
</organism>
<accession>A0A815TF55</accession>
<protein>
    <submittedName>
        <fullName evidence="3">Uncharacterized protein</fullName>
    </submittedName>
</protein>
<name>A0A815TF55_9BILA</name>
<feature type="chain" id="PRO_5036228896" evidence="1">
    <location>
        <begin position="23"/>
        <end position="108"/>
    </location>
</feature>
<keyword evidence="4" id="KW-1185">Reference proteome</keyword>
<keyword evidence="1" id="KW-0732">Signal</keyword>
<dbReference type="Proteomes" id="UP000663870">
    <property type="component" value="Unassembled WGS sequence"/>
</dbReference>
<reference evidence="3" key="1">
    <citation type="submission" date="2021-02" db="EMBL/GenBank/DDBJ databases">
        <authorList>
            <person name="Nowell W R."/>
        </authorList>
    </citation>
    <scope>NUCLEOTIDE SEQUENCE</scope>
</reference>
<gene>
    <name evidence="3" type="ORF">JXQ802_LOCUS40435</name>
    <name evidence="2" type="ORF">PYM288_LOCUS16672</name>
</gene>
<comment type="caution">
    <text evidence="3">The sequence shown here is derived from an EMBL/GenBank/DDBJ whole genome shotgun (WGS) entry which is preliminary data.</text>
</comment>
<dbReference type="EMBL" id="CAJNOH010000441">
    <property type="protein sequence ID" value="CAF1041571.1"/>
    <property type="molecule type" value="Genomic_DNA"/>
</dbReference>
<sequence length="108" mass="12527">MTASMKFTLLLVSIYGTIIVDAADCGGSKQSVQEWDMWAVRELMCTSECNRQYFCELTGQEGMRVVRFGHTGRHCWDALENIIMQCFHNKRSQFGMWNYDGENYQIHA</sequence>
<proteinExistence type="predicted"/>
<evidence type="ECO:0000313" key="2">
    <source>
        <dbReference type="EMBL" id="CAF1041571.1"/>
    </source>
</evidence>
<dbReference type="Proteomes" id="UP000663854">
    <property type="component" value="Unassembled WGS sequence"/>
</dbReference>
<feature type="signal peptide" evidence="1">
    <location>
        <begin position="1"/>
        <end position="22"/>
    </location>
</feature>
<dbReference type="AlphaFoldDB" id="A0A815TF55"/>
<evidence type="ECO:0000256" key="1">
    <source>
        <dbReference type="SAM" id="SignalP"/>
    </source>
</evidence>
<dbReference type="EMBL" id="CAJNOL010002446">
    <property type="protein sequence ID" value="CAF1501214.1"/>
    <property type="molecule type" value="Genomic_DNA"/>
</dbReference>